<evidence type="ECO:0000256" key="1">
    <source>
        <dbReference type="ARBA" id="ARBA00007452"/>
    </source>
</evidence>
<protein>
    <recommendedName>
        <fullName evidence="2 7">DNA repair protein RecO</fullName>
    </recommendedName>
    <alternativeName>
        <fullName evidence="6 7">Recombination protein O</fullName>
    </alternativeName>
</protein>
<evidence type="ECO:0000256" key="3">
    <source>
        <dbReference type="ARBA" id="ARBA00022763"/>
    </source>
</evidence>
<dbReference type="PANTHER" id="PTHR33991">
    <property type="entry name" value="DNA REPAIR PROTEIN RECO"/>
    <property type="match status" value="1"/>
</dbReference>
<dbReference type="Pfam" id="PF11967">
    <property type="entry name" value="RecO_N"/>
    <property type="match status" value="1"/>
</dbReference>
<feature type="domain" description="DNA replication/recombination mediator RecO N-terminal" evidence="8">
    <location>
        <begin position="4"/>
        <end position="77"/>
    </location>
</feature>
<dbReference type="Gene3D" id="1.20.1440.120">
    <property type="entry name" value="Recombination protein O, C-terminal domain"/>
    <property type="match status" value="1"/>
</dbReference>
<comment type="function">
    <text evidence="7">Involved in DNA repair and RecF pathway recombination.</text>
</comment>
<evidence type="ECO:0000256" key="6">
    <source>
        <dbReference type="ARBA" id="ARBA00033409"/>
    </source>
</evidence>
<evidence type="ECO:0000256" key="5">
    <source>
        <dbReference type="ARBA" id="ARBA00023204"/>
    </source>
</evidence>
<reference evidence="10" key="1">
    <citation type="journal article" date="2019" name="Int. J. Syst. Evol. Microbiol.">
        <title>The Global Catalogue of Microorganisms (GCM) 10K type strain sequencing project: providing services to taxonomists for standard genome sequencing and annotation.</title>
        <authorList>
            <consortium name="The Broad Institute Genomics Platform"/>
            <consortium name="The Broad Institute Genome Sequencing Center for Infectious Disease"/>
            <person name="Wu L."/>
            <person name="Ma J."/>
        </authorList>
    </citation>
    <scope>NUCLEOTIDE SEQUENCE [LARGE SCALE GENOMIC DNA]</scope>
    <source>
        <strain evidence="10">CCUG 53915</strain>
    </source>
</reference>
<comment type="caution">
    <text evidence="9">The sequence shown here is derived from an EMBL/GenBank/DDBJ whole genome shotgun (WGS) entry which is preliminary data.</text>
</comment>
<proteinExistence type="inferred from homology"/>
<dbReference type="InterPro" id="IPR037278">
    <property type="entry name" value="ARFGAP/RecO"/>
</dbReference>
<dbReference type="SUPFAM" id="SSF57863">
    <property type="entry name" value="ArfGap/RecO-like zinc finger"/>
    <property type="match status" value="1"/>
</dbReference>
<keyword evidence="5 7" id="KW-0234">DNA repair</keyword>
<evidence type="ECO:0000256" key="7">
    <source>
        <dbReference type="HAMAP-Rule" id="MF_00201"/>
    </source>
</evidence>
<accession>A0ABW3TUE3</accession>
<keyword evidence="3 7" id="KW-0227">DNA damage</keyword>
<name>A0ABW3TUE3_9BACL</name>
<dbReference type="Pfam" id="PF02565">
    <property type="entry name" value="RecO_C"/>
    <property type="match status" value="1"/>
</dbReference>
<dbReference type="InterPro" id="IPR012340">
    <property type="entry name" value="NA-bd_OB-fold"/>
</dbReference>
<keyword evidence="10" id="KW-1185">Reference proteome</keyword>
<evidence type="ECO:0000313" key="10">
    <source>
        <dbReference type="Proteomes" id="UP001597231"/>
    </source>
</evidence>
<keyword evidence="4 7" id="KW-0233">DNA recombination</keyword>
<sequence length="261" mass="29591">MLNKWEGIILKSIPYGEANKIVTVYTREAGKMTAMARGAKKPASRLAAVTQNFTHGYFLIRTGRGMGTLEQGDPIDSMRHIREDLEATAYASYVVELIDKLTDDLDQRANVFGLLQAALHAINEGYDPEAISLFVEWKMLPVAGVHPVLHQCANCGATEGEFAFSFQEIGFLCHRCFSTDPYLIRITPTQLRLIRTFYTVPIEQVGSLTLKRATKQFMKKLVRTVYDEQTGIRLKSRAFLDQLERTPELFPKRENPEKKDD</sequence>
<dbReference type="Gene3D" id="2.40.50.140">
    <property type="entry name" value="Nucleic acid-binding proteins"/>
    <property type="match status" value="1"/>
</dbReference>
<dbReference type="InterPro" id="IPR003717">
    <property type="entry name" value="RecO"/>
</dbReference>
<dbReference type="HAMAP" id="MF_00201">
    <property type="entry name" value="RecO"/>
    <property type="match status" value="1"/>
</dbReference>
<organism evidence="9 10">
    <name type="scientific">Sporosarcina contaminans</name>
    <dbReference type="NCBI Taxonomy" id="633403"/>
    <lineage>
        <taxon>Bacteria</taxon>
        <taxon>Bacillati</taxon>
        <taxon>Bacillota</taxon>
        <taxon>Bacilli</taxon>
        <taxon>Bacillales</taxon>
        <taxon>Caryophanaceae</taxon>
        <taxon>Sporosarcina</taxon>
    </lineage>
</organism>
<dbReference type="NCBIfam" id="TIGR00613">
    <property type="entry name" value="reco"/>
    <property type="match status" value="1"/>
</dbReference>
<evidence type="ECO:0000259" key="8">
    <source>
        <dbReference type="Pfam" id="PF11967"/>
    </source>
</evidence>
<dbReference type="InterPro" id="IPR022572">
    <property type="entry name" value="DNA_rep/recomb_RecO_N"/>
</dbReference>
<dbReference type="EMBL" id="JBHTLT010000013">
    <property type="protein sequence ID" value="MFD1203879.1"/>
    <property type="molecule type" value="Genomic_DNA"/>
</dbReference>
<evidence type="ECO:0000256" key="4">
    <source>
        <dbReference type="ARBA" id="ARBA00023172"/>
    </source>
</evidence>
<dbReference type="InterPro" id="IPR042242">
    <property type="entry name" value="RecO_C"/>
</dbReference>
<dbReference type="PANTHER" id="PTHR33991:SF1">
    <property type="entry name" value="DNA REPAIR PROTEIN RECO"/>
    <property type="match status" value="1"/>
</dbReference>
<evidence type="ECO:0000313" key="9">
    <source>
        <dbReference type="EMBL" id="MFD1203879.1"/>
    </source>
</evidence>
<dbReference type="SUPFAM" id="SSF50249">
    <property type="entry name" value="Nucleic acid-binding proteins"/>
    <property type="match status" value="1"/>
</dbReference>
<dbReference type="Proteomes" id="UP001597231">
    <property type="component" value="Unassembled WGS sequence"/>
</dbReference>
<gene>
    <name evidence="7 9" type="primary">recO</name>
    <name evidence="9" type="ORF">ACFQ38_01875</name>
</gene>
<comment type="similarity">
    <text evidence="1 7">Belongs to the RecO family.</text>
</comment>
<evidence type="ECO:0000256" key="2">
    <source>
        <dbReference type="ARBA" id="ARBA00021310"/>
    </source>
</evidence>
<dbReference type="RefSeq" id="WP_336822618.1">
    <property type="nucleotide sequence ID" value="NZ_JBHTLT010000013.1"/>
</dbReference>